<comment type="subcellular location">
    <subcellularLocation>
        <location evidence="1">Endoplasmic reticulum membrane</location>
        <topology evidence="1">Multi-pass membrane protein</topology>
    </subcellularLocation>
</comment>
<dbReference type="InterPro" id="IPR007246">
    <property type="entry name" value="Gaa1"/>
</dbReference>
<keyword evidence="15" id="KW-1185">Reference proteome</keyword>
<dbReference type="PIRSF" id="PIRSF036762">
    <property type="entry name" value="GAA1"/>
    <property type="match status" value="1"/>
</dbReference>
<feature type="transmembrane region" description="Helical" evidence="13">
    <location>
        <begin position="534"/>
        <end position="553"/>
    </location>
</feature>
<feature type="transmembrane region" description="Helical" evidence="13">
    <location>
        <begin position="21"/>
        <end position="41"/>
    </location>
</feature>
<evidence type="ECO:0000256" key="11">
    <source>
        <dbReference type="ARBA" id="ARBA00093619"/>
    </source>
</evidence>
<feature type="transmembrane region" description="Helical" evidence="13">
    <location>
        <begin position="559"/>
        <end position="576"/>
    </location>
</feature>
<reference evidence="14 15" key="1">
    <citation type="journal article" date="2021" name="BMC Biol.">
        <title>Horizontally acquired antibacterial genes associated with adaptive radiation of ladybird beetles.</title>
        <authorList>
            <person name="Li H.S."/>
            <person name="Tang X.F."/>
            <person name="Huang Y.H."/>
            <person name="Xu Z.Y."/>
            <person name="Chen M.L."/>
            <person name="Du X.Y."/>
            <person name="Qiu B.Y."/>
            <person name="Chen P.T."/>
            <person name="Zhang W."/>
            <person name="Slipinski A."/>
            <person name="Escalona H.E."/>
            <person name="Waterhouse R.M."/>
            <person name="Zwick A."/>
            <person name="Pang H."/>
        </authorList>
    </citation>
    <scope>NUCLEOTIDE SEQUENCE [LARGE SCALE GENOMIC DNA]</scope>
    <source>
        <strain evidence="14">SYSU2018</strain>
    </source>
</reference>
<evidence type="ECO:0000313" key="14">
    <source>
        <dbReference type="EMBL" id="KAL3272393.1"/>
    </source>
</evidence>
<feature type="transmembrane region" description="Helical" evidence="13">
    <location>
        <begin position="508"/>
        <end position="527"/>
    </location>
</feature>
<feature type="transmembrane region" description="Helical" evidence="13">
    <location>
        <begin position="471"/>
        <end position="488"/>
    </location>
</feature>
<dbReference type="PANTHER" id="PTHR13304">
    <property type="entry name" value="GLYCOSYLPHOSPHATIDYLINOSITOL ANCHOR ATTACHMENT 1 PROTEIN"/>
    <property type="match status" value="1"/>
</dbReference>
<keyword evidence="3" id="KW-0256">Endoplasmic reticulum</keyword>
<comment type="caution">
    <text evidence="14">The sequence shown here is derived from an EMBL/GenBank/DDBJ whole genome shotgun (WGS) entry which is preliminary data.</text>
</comment>
<feature type="transmembrane region" description="Helical" evidence="13">
    <location>
        <begin position="379"/>
        <end position="397"/>
    </location>
</feature>
<feature type="transmembrane region" description="Helical" evidence="13">
    <location>
        <begin position="644"/>
        <end position="666"/>
    </location>
</feature>
<dbReference type="FunFam" id="3.40.630.10:FF:000047">
    <property type="entry name" value="Glycosylphosphatidylinositol anchor attachment 1 protein"/>
    <property type="match status" value="1"/>
</dbReference>
<dbReference type="Proteomes" id="UP001516400">
    <property type="component" value="Unassembled WGS sequence"/>
</dbReference>
<evidence type="ECO:0000256" key="3">
    <source>
        <dbReference type="ARBA" id="ARBA00022824"/>
    </source>
</evidence>
<proteinExistence type="predicted"/>
<keyword evidence="6" id="KW-1015">Disulfide bond</keyword>
<dbReference type="Gene3D" id="3.40.630.10">
    <property type="entry name" value="Zn peptidases"/>
    <property type="match status" value="1"/>
</dbReference>
<feature type="transmembrane region" description="Helical" evidence="13">
    <location>
        <begin position="588"/>
        <end position="611"/>
    </location>
</feature>
<keyword evidence="2 13" id="KW-0812">Transmembrane</keyword>
<evidence type="ECO:0000256" key="8">
    <source>
        <dbReference type="ARBA" id="ARBA00083563"/>
    </source>
</evidence>
<evidence type="ECO:0000256" key="4">
    <source>
        <dbReference type="ARBA" id="ARBA00022989"/>
    </source>
</evidence>
<evidence type="ECO:0000256" key="12">
    <source>
        <dbReference type="ARBA" id="ARBA00093661"/>
    </source>
</evidence>
<evidence type="ECO:0000256" key="9">
    <source>
        <dbReference type="ARBA" id="ARBA00093336"/>
    </source>
</evidence>
<dbReference type="PANTHER" id="PTHR13304:SF0">
    <property type="entry name" value="GLYCOSYLPHOSPHATIDYLINOSITOL ANCHOR ATTACHMENT 1 PROTEIN"/>
    <property type="match status" value="1"/>
</dbReference>
<gene>
    <name evidence="14" type="ORF">HHI36_013870</name>
</gene>
<evidence type="ECO:0000256" key="5">
    <source>
        <dbReference type="ARBA" id="ARBA00023136"/>
    </source>
</evidence>
<comment type="subunit">
    <text evidence="10">Heteropentamer. Part of the GPI-anchor transamidase complex, consisting of PIGK, PIGT, PIGS, PIGU and GAA1. Interacts with PIGK.</text>
</comment>
<name>A0ABD2N111_9CUCU</name>
<evidence type="ECO:0000256" key="1">
    <source>
        <dbReference type="ARBA" id="ARBA00004477"/>
    </source>
</evidence>
<dbReference type="GO" id="GO:0005789">
    <property type="term" value="C:endoplasmic reticulum membrane"/>
    <property type="evidence" value="ECO:0007669"/>
    <property type="project" value="UniProtKB-SubCell"/>
</dbReference>
<evidence type="ECO:0000256" key="13">
    <source>
        <dbReference type="SAM" id="Phobius"/>
    </source>
</evidence>
<evidence type="ECO:0000313" key="15">
    <source>
        <dbReference type="Proteomes" id="UP001516400"/>
    </source>
</evidence>
<accession>A0ABD2N111</accession>
<keyword evidence="4 13" id="KW-1133">Transmembrane helix</keyword>
<dbReference type="EMBL" id="JABFTP020000062">
    <property type="protein sequence ID" value="KAL3272393.1"/>
    <property type="molecule type" value="Genomic_DNA"/>
</dbReference>
<evidence type="ECO:0000256" key="6">
    <source>
        <dbReference type="ARBA" id="ARBA00023157"/>
    </source>
</evidence>
<organism evidence="14 15">
    <name type="scientific">Cryptolaemus montrouzieri</name>
    <dbReference type="NCBI Taxonomy" id="559131"/>
    <lineage>
        <taxon>Eukaryota</taxon>
        <taxon>Metazoa</taxon>
        <taxon>Ecdysozoa</taxon>
        <taxon>Arthropoda</taxon>
        <taxon>Hexapoda</taxon>
        <taxon>Insecta</taxon>
        <taxon>Pterygota</taxon>
        <taxon>Neoptera</taxon>
        <taxon>Endopterygota</taxon>
        <taxon>Coleoptera</taxon>
        <taxon>Polyphaga</taxon>
        <taxon>Cucujiformia</taxon>
        <taxon>Coccinelloidea</taxon>
        <taxon>Coccinellidae</taxon>
        <taxon>Scymninae</taxon>
        <taxon>Scymnini</taxon>
        <taxon>Cryptolaemus</taxon>
    </lineage>
</organism>
<keyword evidence="7" id="KW-0325">Glycoprotein</keyword>
<evidence type="ECO:0000256" key="7">
    <source>
        <dbReference type="ARBA" id="ARBA00023180"/>
    </source>
</evidence>
<dbReference type="AlphaFoldDB" id="A0ABD2N111"/>
<keyword evidence="5 13" id="KW-0472">Membrane</keyword>
<sequence>MGLLTDPNCEQGKLTKALMKYYNLVCVLFYLAGIVCFLALASREINVNTYFSENALLPGLVKSEFRDDSLARRFYTELQDEMKKYDNSLPYPWLLAKFQQLGLDTYTHNFSLTSVLGKSQKFTGKNVYGILRAPRAASTESLILSVPYRPPTSPHLTTAPSIAILLAFANFAVKEKYWAKDIIFLITEHEQLGMQAWLEAYHDVQCGSDGILARGDLEGRAGVIQAAINLELHTDKIAHIDVKIEGLNGQLPNLDLFNLVTKICTKEGVYNTFKMRDNKEFRSFYKDWAHSMNTLLAMVTSQATGIPDGNHGLFHRFGIEALTIEGYPYNGKGNNWKVEFLIMGRILEGVFRSLNNLLEKFHQSFFFYLLPSSNRYVSIGHYFPSIAAIAGVLYLRACAKWCKLQKKVTTVTKEEDDEQNQKEVQIIDAHKRVQNVFFNKEKLEELKNSFKNDMKLCYSCPKKEKSQIGDVILIFFITHFIGIILMNSPKYMVEIGDYYNIPKERSIFYGYNLISCFLLVIPVFVSFRKNSKAMAVLNVIALLELGTLLICVAMNNFSLALLTGILYTPFALLINNSNTKLMSTVQRIFWLLVHPCLVLTLVVLINTSFLFSNETFQEIFYRGINATQQALVYGIVDSMIYGNWLFNIVTAIFLPNWLCFWILTFSPTQDSEEKDKLKLE</sequence>
<evidence type="ECO:0000256" key="2">
    <source>
        <dbReference type="ARBA" id="ARBA00022692"/>
    </source>
</evidence>
<protein>
    <recommendedName>
        <fullName evidence="11">GPI-anchor transamidase component GPAA1</fullName>
    </recommendedName>
    <alternativeName>
        <fullName evidence="8">GAA1 protein homolog</fullName>
    </alternativeName>
    <alternativeName>
        <fullName evidence="12">Glycosylphosphatidylinositol anchor attachment 1 protein</fullName>
    </alternativeName>
</protein>
<dbReference type="Pfam" id="PF04114">
    <property type="entry name" value="Gaa1"/>
    <property type="match status" value="1"/>
</dbReference>
<evidence type="ECO:0000256" key="10">
    <source>
        <dbReference type="ARBA" id="ARBA00093557"/>
    </source>
</evidence>
<comment type="function">
    <text evidence="9">Component of the glycosylphosphatidylinositol-anchor (GPI-anchor) transamidase (GPI-T) complex that catalyzes the formation of the linkage between a proprotein and a GPI-anchor and participates in GPI anchored protein biosynthesis. Binds GPI-anchor.</text>
</comment>